<keyword evidence="4" id="KW-0804">Transcription</keyword>
<keyword evidence="7" id="KW-1185">Reference proteome</keyword>
<dbReference type="Pfam" id="PF00126">
    <property type="entry name" value="HTH_1"/>
    <property type="match status" value="1"/>
</dbReference>
<dbReference type="Proteomes" id="UP000689967">
    <property type="component" value="Unassembled WGS sequence"/>
</dbReference>
<proteinExistence type="inferred from homology"/>
<evidence type="ECO:0000259" key="5">
    <source>
        <dbReference type="PROSITE" id="PS50931"/>
    </source>
</evidence>
<dbReference type="EMBL" id="JAERQM010000007">
    <property type="protein sequence ID" value="MBU8546203.1"/>
    <property type="molecule type" value="Genomic_DNA"/>
</dbReference>
<dbReference type="InterPro" id="IPR000847">
    <property type="entry name" value="LysR_HTH_N"/>
</dbReference>
<feature type="domain" description="HTH lysR-type" evidence="5">
    <location>
        <begin position="12"/>
        <end position="69"/>
    </location>
</feature>
<evidence type="ECO:0000256" key="4">
    <source>
        <dbReference type="ARBA" id="ARBA00023163"/>
    </source>
</evidence>
<organism evidence="6 7">
    <name type="scientific">Falsiroseomonas oleicola</name>
    <dbReference type="NCBI Taxonomy" id="2801474"/>
    <lineage>
        <taxon>Bacteria</taxon>
        <taxon>Pseudomonadati</taxon>
        <taxon>Pseudomonadota</taxon>
        <taxon>Alphaproteobacteria</taxon>
        <taxon>Acetobacterales</taxon>
        <taxon>Roseomonadaceae</taxon>
        <taxon>Falsiroseomonas</taxon>
    </lineage>
</organism>
<dbReference type="RefSeq" id="WP_216878226.1">
    <property type="nucleotide sequence ID" value="NZ_JAERQM010000007.1"/>
</dbReference>
<accession>A0ABS6HEU6</accession>
<comment type="similarity">
    <text evidence="1">Belongs to the LysR transcriptional regulatory family.</text>
</comment>
<keyword evidence="2" id="KW-0805">Transcription regulation</keyword>
<dbReference type="PANTHER" id="PTHR30537:SF58">
    <property type="entry name" value="HTH-TYPE TRANSCRIPTIONAL REGULATOR PERR"/>
    <property type="match status" value="1"/>
</dbReference>
<reference evidence="6 7" key="1">
    <citation type="submission" date="2021-01" db="EMBL/GenBank/DDBJ databases">
        <title>Roseomonas sp. nov, a bacterium isolated from an oil production mixture in Yumen Oilfield.</title>
        <authorList>
            <person name="Wu D."/>
        </authorList>
    </citation>
    <scope>NUCLEOTIDE SEQUENCE [LARGE SCALE GENOMIC DNA]</scope>
    <source>
        <strain evidence="6 7">ROY-5-3</strain>
    </source>
</reference>
<evidence type="ECO:0000256" key="3">
    <source>
        <dbReference type="ARBA" id="ARBA00023125"/>
    </source>
</evidence>
<dbReference type="Pfam" id="PF03466">
    <property type="entry name" value="LysR_substrate"/>
    <property type="match status" value="1"/>
</dbReference>
<protein>
    <submittedName>
        <fullName evidence="6">LysR family transcriptional regulator</fullName>
    </submittedName>
</protein>
<evidence type="ECO:0000313" key="6">
    <source>
        <dbReference type="EMBL" id="MBU8546203.1"/>
    </source>
</evidence>
<gene>
    <name evidence="6" type="ORF">JJQ90_20955</name>
</gene>
<sequence length="304" mass="32334">MTDMNQTARRLPPLAALRVFEAAGRLGSFVAAAAELGMTPSAVSKGVRTLEDRLGVPLFHRERHATSLTPAGESLLAEASRALDGLAQAVARISGARGQDGLRVSAAPTFAGRWLLPRLGALRRAHPALSVAISTERDWVELGDGRFDFAIRMAPAPVGGGEWLRLSRLRLVPVAAPSRAGTPLAQLLRRLPAIHVVTVREDWASWGARHGMAAPDPARGLRLDTLHMAVDAAAQGLGVALARLPVCEADLREGRVVALAPPIEIDTWYWLVARPGILRQTEGRLFAAWLAGELAEPAGSSVTA</sequence>
<evidence type="ECO:0000313" key="7">
    <source>
        <dbReference type="Proteomes" id="UP000689967"/>
    </source>
</evidence>
<comment type="caution">
    <text evidence="6">The sequence shown here is derived from an EMBL/GenBank/DDBJ whole genome shotgun (WGS) entry which is preliminary data.</text>
</comment>
<keyword evidence="3" id="KW-0238">DNA-binding</keyword>
<name>A0ABS6HEU6_9PROT</name>
<dbReference type="PROSITE" id="PS50931">
    <property type="entry name" value="HTH_LYSR"/>
    <property type="match status" value="1"/>
</dbReference>
<dbReference type="PANTHER" id="PTHR30537">
    <property type="entry name" value="HTH-TYPE TRANSCRIPTIONAL REGULATOR"/>
    <property type="match status" value="1"/>
</dbReference>
<dbReference type="InterPro" id="IPR058163">
    <property type="entry name" value="LysR-type_TF_proteobact-type"/>
</dbReference>
<evidence type="ECO:0000256" key="1">
    <source>
        <dbReference type="ARBA" id="ARBA00009437"/>
    </source>
</evidence>
<dbReference type="InterPro" id="IPR005119">
    <property type="entry name" value="LysR_subst-bd"/>
</dbReference>
<evidence type="ECO:0000256" key="2">
    <source>
        <dbReference type="ARBA" id="ARBA00023015"/>
    </source>
</evidence>